<proteinExistence type="predicted"/>
<evidence type="ECO:0000313" key="1">
    <source>
        <dbReference type="EMBL" id="KNZ60766.1"/>
    </source>
</evidence>
<sequence>MAPHRQSRRLCLCSKCAQSTHKSNGQRRTGKLLTFHTVYRHQLQDRVAHPARNLSVSSETDHNPPWPSSPANIPWQFTVVPGPSQSSLPLGTSASQPSALHIMVSAAVLHLVEHVPARVTFTCASNLRALLESENLPPSLSSLANKVIGTNPAGTNTPSTTLNRLSYQPFLPDHVFQLLIDQINSLGCPCHIPSDRYHHLSLAEQNIYHPITAKYTPLKHHCHGGIVYSTLQANPRNSFVKLDAAFPDSQQFGVIESIFQHSYCTTDQAQNTFVWFVVKPLAPLHAESKNPFRNIRSPAMQVDLRLPPSQDPIDTILVQVRSIESLCAWIKYKYGKAHASLTAPTIGLVSLNRD</sequence>
<accession>A0A0L6VJ09</accession>
<reference evidence="1 2" key="1">
    <citation type="submission" date="2015-08" db="EMBL/GenBank/DDBJ databases">
        <title>Next Generation Sequencing and Analysis of the Genome of Puccinia sorghi L Schw, the Causal Agent of Maize Common Rust.</title>
        <authorList>
            <person name="Rochi L."/>
            <person name="Burguener G."/>
            <person name="Darino M."/>
            <person name="Turjanski A."/>
            <person name="Kreff E."/>
            <person name="Dieguez M.J."/>
            <person name="Sacco F."/>
        </authorList>
    </citation>
    <scope>NUCLEOTIDE SEQUENCE [LARGE SCALE GENOMIC DNA]</scope>
    <source>
        <strain evidence="1 2">RO10H11247</strain>
    </source>
</reference>
<keyword evidence="2" id="KW-1185">Reference proteome</keyword>
<organism evidence="1 2">
    <name type="scientific">Puccinia sorghi</name>
    <dbReference type="NCBI Taxonomy" id="27349"/>
    <lineage>
        <taxon>Eukaryota</taxon>
        <taxon>Fungi</taxon>
        <taxon>Dikarya</taxon>
        <taxon>Basidiomycota</taxon>
        <taxon>Pucciniomycotina</taxon>
        <taxon>Pucciniomycetes</taxon>
        <taxon>Pucciniales</taxon>
        <taxon>Pucciniaceae</taxon>
        <taxon>Puccinia</taxon>
    </lineage>
</organism>
<dbReference type="AlphaFoldDB" id="A0A0L6VJ09"/>
<dbReference type="Proteomes" id="UP000037035">
    <property type="component" value="Unassembled WGS sequence"/>
</dbReference>
<protein>
    <submittedName>
        <fullName evidence="1">Uncharacterized protein</fullName>
    </submittedName>
</protein>
<dbReference type="VEuPathDB" id="FungiDB:VP01_1503g5"/>
<evidence type="ECO:0000313" key="2">
    <source>
        <dbReference type="Proteomes" id="UP000037035"/>
    </source>
</evidence>
<name>A0A0L6VJ09_9BASI</name>
<comment type="caution">
    <text evidence="1">The sequence shown here is derived from an EMBL/GenBank/DDBJ whole genome shotgun (WGS) entry which is preliminary data.</text>
</comment>
<gene>
    <name evidence="1" type="ORF">VP01_1503g5</name>
</gene>
<dbReference type="EMBL" id="LAVV01005598">
    <property type="protein sequence ID" value="KNZ60766.1"/>
    <property type="molecule type" value="Genomic_DNA"/>
</dbReference>